<proteinExistence type="predicted"/>
<dbReference type="Proteomes" id="UP000699691">
    <property type="component" value="Unassembled WGS sequence"/>
</dbReference>
<dbReference type="EMBL" id="JAGQKY010000191">
    <property type="protein sequence ID" value="MCA9397910.1"/>
    <property type="molecule type" value="Genomic_DNA"/>
</dbReference>
<comment type="caution">
    <text evidence="1">The sequence shown here is derived from an EMBL/GenBank/DDBJ whole genome shotgun (WGS) entry which is preliminary data.</text>
</comment>
<name>A0A955LWN5_UNCKA</name>
<evidence type="ECO:0000313" key="1">
    <source>
        <dbReference type="EMBL" id="MCA9397910.1"/>
    </source>
</evidence>
<accession>A0A955LWN5</accession>
<feature type="non-terminal residue" evidence="1">
    <location>
        <position position="1"/>
    </location>
</feature>
<dbReference type="AlphaFoldDB" id="A0A955LWN5"/>
<evidence type="ECO:0000313" key="2">
    <source>
        <dbReference type="Proteomes" id="UP000699691"/>
    </source>
</evidence>
<gene>
    <name evidence="1" type="ORF">KC573_03695</name>
</gene>
<reference evidence="1" key="2">
    <citation type="journal article" date="2021" name="Microbiome">
        <title>Successional dynamics and alternative stable states in a saline activated sludge microbial community over 9 years.</title>
        <authorList>
            <person name="Wang Y."/>
            <person name="Ye J."/>
            <person name="Ju F."/>
            <person name="Liu L."/>
            <person name="Boyd J.A."/>
            <person name="Deng Y."/>
            <person name="Parks D.H."/>
            <person name="Jiang X."/>
            <person name="Yin X."/>
            <person name="Woodcroft B.J."/>
            <person name="Tyson G.W."/>
            <person name="Hugenholtz P."/>
            <person name="Polz M.F."/>
            <person name="Zhang T."/>
        </authorList>
    </citation>
    <scope>NUCLEOTIDE SEQUENCE</scope>
    <source>
        <strain evidence="1">HKST-UBA02</strain>
    </source>
</reference>
<organism evidence="1 2">
    <name type="scientific">candidate division WWE3 bacterium</name>
    <dbReference type="NCBI Taxonomy" id="2053526"/>
    <lineage>
        <taxon>Bacteria</taxon>
        <taxon>Katanobacteria</taxon>
    </lineage>
</organism>
<sequence length="277" mass="29181">ASSNWLYQSWSNVYWDMNFRINMGGSGTYFQGASGVTVGGDLHANTIDSVTVSGDAYYQSINNATAANYYPGSTDPSQTDFPISNAQITQWKDEALNGGVHTGNYTACGTSIGPLKIEGDLILWNNCDVTVTGTLYVDGIIDIRSGSSLVLDSSFGGNGGVVVSSEHIRLETSAAVTGSGNGDSYMLLISEGVGPSPTREAIEIRTGDVNIDDVILFAPNGTVKIFQGGATLLELAGKKIEIADNVGLVYEQGLANATFAAGGDSAWEMRDGTWLKF</sequence>
<reference evidence="1" key="1">
    <citation type="submission" date="2020-04" db="EMBL/GenBank/DDBJ databases">
        <authorList>
            <person name="Zhang T."/>
        </authorList>
    </citation>
    <scope>NUCLEOTIDE SEQUENCE</scope>
    <source>
        <strain evidence="1">HKST-UBA02</strain>
    </source>
</reference>
<protein>
    <submittedName>
        <fullName evidence="1">Uncharacterized protein</fullName>
    </submittedName>
</protein>